<dbReference type="Gene3D" id="3.60.10.10">
    <property type="entry name" value="Endonuclease/exonuclease/phosphatase"/>
    <property type="match status" value="1"/>
</dbReference>
<dbReference type="PANTHER" id="PTHR14859">
    <property type="entry name" value="CALCOFLUOR WHITE HYPERSENSITIVE PROTEIN PRECURSOR"/>
    <property type="match status" value="1"/>
</dbReference>
<dbReference type="AlphaFoldDB" id="A0A5R8XYT9"/>
<dbReference type="Pfam" id="PF03372">
    <property type="entry name" value="Exo_endo_phos"/>
    <property type="match status" value="1"/>
</dbReference>
<dbReference type="Proteomes" id="UP000308901">
    <property type="component" value="Unassembled WGS sequence"/>
</dbReference>
<dbReference type="EMBL" id="VANU01000005">
    <property type="protein sequence ID" value="TLP37054.1"/>
    <property type="molecule type" value="Genomic_DNA"/>
</dbReference>
<keyword evidence="3" id="KW-1185">Reference proteome</keyword>
<dbReference type="InterPro" id="IPR036691">
    <property type="entry name" value="Endo/exonu/phosph_ase_sf"/>
</dbReference>
<evidence type="ECO:0000259" key="1">
    <source>
        <dbReference type="Pfam" id="PF03372"/>
    </source>
</evidence>
<organism evidence="2 3">
    <name type="scientific">Arcobacter arenosus</name>
    <dbReference type="NCBI Taxonomy" id="2576037"/>
    <lineage>
        <taxon>Bacteria</taxon>
        <taxon>Pseudomonadati</taxon>
        <taxon>Campylobacterota</taxon>
        <taxon>Epsilonproteobacteria</taxon>
        <taxon>Campylobacterales</taxon>
        <taxon>Arcobacteraceae</taxon>
        <taxon>Arcobacter</taxon>
    </lineage>
</organism>
<sequence length="334" mass="39471">MKIKVASFNLFQFCAPPYSWYIKKDKFTNEQWDKKTNWIKEQIEKMDCDIIGFQEVFSKNELEKLCKELGFKYFITVDDAKKDKINSNVYTSTTVALASKYPILKIEEVKPHIKSLKKHFFNEKFNFSRKPIKALIEIENKKEIYIYVNHFKSNRLNEFEYIFDKQTSLDEKKQKVFSSLKNKNLSALKQRLCETSSLYYDFLNCDKPIICLCDLNDKEFSLSIDALTNSSYHNERKKFNSYLLYDAYNLASKKQLNPHPEKKILRKATSYYLSKGNVIDYIFVSKDFNKKDKNAIGKINSYEVLDNHLKDNKDGSLLQSDHAQIVCEIEFFNL</sequence>
<protein>
    <submittedName>
        <fullName evidence="2">Endonuclease</fullName>
    </submittedName>
</protein>
<evidence type="ECO:0000313" key="3">
    <source>
        <dbReference type="Proteomes" id="UP000308901"/>
    </source>
</evidence>
<dbReference type="GO" id="GO:0006506">
    <property type="term" value="P:GPI anchor biosynthetic process"/>
    <property type="evidence" value="ECO:0007669"/>
    <property type="project" value="TreeGrafter"/>
</dbReference>
<dbReference type="GO" id="GO:0004519">
    <property type="term" value="F:endonuclease activity"/>
    <property type="evidence" value="ECO:0007669"/>
    <property type="project" value="UniProtKB-KW"/>
</dbReference>
<feature type="domain" description="Endonuclease/exonuclease/phosphatase" evidence="1">
    <location>
        <begin position="30"/>
        <end position="291"/>
    </location>
</feature>
<dbReference type="PANTHER" id="PTHR14859:SF15">
    <property type="entry name" value="ENDONUCLEASE_EXONUCLEASE_PHOSPHATASE DOMAIN-CONTAINING PROTEIN"/>
    <property type="match status" value="1"/>
</dbReference>
<dbReference type="RefSeq" id="WP_138153308.1">
    <property type="nucleotide sequence ID" value="NZ_CBDDKQ010000003.1"/>
</dbReference>
<keyword evidence="2" id="KW-0255">Endonuclease</keyword>
<gene>
    <name evidence="2" type="ORF">FDK22_12485</name>
</gene>
<keyword evidence="2" id="KW-0540">Nuclease</keyword>
<keyword evidence="2" id="KW-0378">Hydrolase</keyword>
<accession>A0A5R8XYT9</accession>
<dbReference type="InterPro" id="IPR051916">
    <property type="entry name" value="GPI-anchor_lipid_remodeler"/>
</dbReference>
<dbReference type="InterPro" id="IPR005135">
    <property type="entry name" value="Endo/exonuclease/phosphatase"/>
</dbReference>
<evidence type="ECO:0000313" key="2">
    <source>
        <dbReference type="EMBL" id="TLP37054.1"/>
    </source>
</evidence>
<comment type="caution">
    <text evidence="2">The sequence shown here is derived from an EMBL/GenBank/DDBJ whole genome shotgun (WGS) entry which is preliminary data.</text>
</comment>
<reference evidence="2 3" key="1">
    <citation type="submission" date="2019-05" db="EMBL/GenBank/DDBJ databases">
        <title>Arcobacter sp. nov., isolated from sea sediment.</title>
        <authorList>
            <person name="Kim W."/>
        </authorList>
    </citation>
    <scope>NUCLEOTIDE SEQUENCE [LARGE SCALE GENOMIC DNA]</scope>
    <source>
        <strain evidence="2 3">CAU 1517</strain>
    </source>
</reference>
<dbReference type="OrthoDB" id="833328at2"/>
<dbReference type="SUPFAM" id="SSF56219">
    <property type="entry name" value="DNase I-like"/>
    <property type="match status" value="1"/>
</dbReference>
<dbReference type="GO" id="GO:0016020">
    <property type="term" value="C:membrane"/>
    <property type="evidence" value="ECO:0007669"/>
    <property type="project" value="GOC"/>
</dbReference>
<name>A0A5R8XYT9_9BACT</name>
<proteinExistence type="predicted"/>